<dbReference type="GO" id="GO:0004674">
    <property type="term" value="F:protein serine/threonine kinase activity"/>
    <property type="evidence" value="ECO:0007669"/>
    <property type="project" value="UniProtKB-KW"/>
</dbReference>
<dbReference type="InterPro" id="IPR000719">
    <property type="entry name" value="Prot_kinase_dom"/>
</dbReference>
<evidence type="ECO:0000256" key="2">
    <source>
        <dbReference type="ARBA" id="ARBA00022679"/>
    </source>
</evidence>
<evidence type="ECO:0000313" key="8">
    <source>
        <dbReference type="Proteomes" id="UP000203316"/>
    </source>
</evidence>
<name>B0FDM1_9ABAC</name>
<accession>B0FDM1</accession>
<gene>
    <name evidence="7" type="primary">pk-1</name>
</gene>
<feature type="domain" description="Protein kinase" evidence="6">
    <location>
        <begin position="17"/>
        <end position="263"/>
    </location>
</feature>
<dbReference type="Gene3D" id="3.30.200.20">
    <property type="entry name" value="Phosphorylase Kinase, domain 1"/>
    <property type="match status" value="1"/>
</dbReference>
<dbReference type="SMART" id="SM00220">
    <property type="entry name" value="S_TKc"/>
    <property type="match status" value="1"/>
</dbReference>
<keyword evidence="1" id="KW-0723">Serine/threonine-protein kinase</keyword>
<keyword evidence="3" id="KW-0547">Nucleotide-binding</keyword>
<dbReference type="Proteomes" id="UP000203316">
    <property type="component" value="Segment"/>
</dbReference>
<evidence type="ECO:0000313" key="7">
    <source>
        <dbReference type="EMBL" id="ABY65729.1"/>
    </source>
</evidence>
<dbReference type="OrthoDB" id="8955at10239"/>
<reference evidence="7 8" key="1">
    <citation type="submission" date="2007-11" db="EMBL/GenBank/DDBJ databases">
        <title>Sequence and organization of Orgyia leucostigma nucleopolyhedrovirus genome.</title>
        <authorList>
            <person name="Eveleigh R.J.M."/>
            <person name="Lapointe R."/>
            <person name="Graham R.I."/>
            <person name="Lauzon H.A.M."/>
            <person name="Pavlik L."/>
            <person name="Arif B.M."/>
            <person name="Lucarotti C.J."/>
        </authorList>
    </citation>
    <scope>NUCLEOTIDE SEQUENCE [LARGE SCALE GENOMIC DNA]</scope>
    <source>
        <strain evidence="7">CFS-77</strain>
    </source>
</reference>
<sequence length="268" mass="31995">MDMFAAEFNDFCKQFILQKQYKLIDGKFGKVSVYQHTPTQKELLVKYIKSKTFNAIEPYVHYLMKNNKYFVNLYYSFNWLRGHLLIMDFVKEGDLFDLLKRQSLNEHEIKFIAFQVAEGVDALHSYKIIHNDIKLENVLCDAKLRIRLCDYGLCQHVGTKSTYDGTVDYFSPEKIEGRFYDTHFDWWALAIMVYEMFTDQMHPYKNHKNECLTVEKLKSRQQSKLTLPKNISTKAQNLLQSMLKLNINYRIINFKQIKQHVFFQNNNM</sequence>
<dbReference type="PANTHER" id="PTHR24351">
    <property type="entry name" value="RIBOSOMAL PROTEIN S6 KINASE"/>
    <property type="match status" value="1"/>
</dbReference>
<keyword evidence="5" id="KW-0067">ATP-binding</keyword>
<dbReference type="Gene3D" id="1.10.510.10">
    <property type="entry name" value="Transferase(Phosphotransferase) domain 1"/>
    <property type="match status" value="1"/>
</dbReference>
<evidence type="ECO:0000259" key="6">
    <source>
        <dbReference type="PROSITE" id="PS50011"/>
    </source>
</evidence>
<proteinExistence type="predicted"/>
<keyword evidence="2" id="KW-0808">Transferase</keyword>
<dbReference type="PROSITE" id="PS00108">
    <property type="entry name" value="PROTEIN_KINASE_ST"/>
    <property type="match status" value="1"/>
</dbReference>
<protein>
    <submittedName>
        <fullName evidence="7">Protein kinase 1</fullName>
    </submittedName>
</protein>
<evidence type="ECO:0000256" key="1">
    <source>
        <dbReference type="ARBA" id="ARBA00022527"/>
    </source>
</evidence>
<dbReference type="PROSITE" id="PS50011">
    <property type="entry name" value="PROTEIN_KINASE_DOM"/>
    <property type="match status" value="1"/>
</dbReference>
<dbReference type="InterPro" id="IPR008271">
    <property type="entry name" value="Ser/Thr_kinase_AS"/>
</dbReference>
<evidence type="ECO:0000256" key="4">
    <source>
        <dbReference type="ARBA" id="ARBA00022777"/>
    </source>
</evidence>
<dbReference type="Pfam" id="PF00069">
    <property type="entry name" value="Pkinase"/>
    <property type="match status" value="1"/>
</dbReference>
<dbReference type="InterPro" id="IPR011009">
    <property type="entry name" value="Kinase-like_dom_sf"/>
</dbReference>
<dbReference type="GO" id="GO:0005524">
    <property type="term" value="F:ATP binding"/>
    <property type="evidence" value="ECO:0007669"/>
    <property type="project" value="UniProtKB-KW"/>
</dbReference>
<organism evidence="7 8">
    <name type="scientific">Orgyia leucostigma nucleopolyhedrovirus</name>
    <dbReference type="NCBI Taxonomy" id="490711"/>
    <lineage>
        <taxon>Viruses</taxon>
        <taxon>Viruses incertae sedis</taxon>
        <taxon>Naldaviricetes</taxon>
        <taxon>Lefavirales</taxon>
        <taxon>Baculoviridae</taxon>
        <taxon>Alphabaculovirus</taxon>
        <taxon>Alphabaculovirus orleucostigmae</taxon>
    </lineage>
</organism>
<dbReference type="KEGG" id="vg:5850487"/>
<dbReference type="EMBL" id="EU309041">
    <property type="protein sequence ID" value="ABY65729.1"/>
    <property type="molecule type" value="Genomic_DNA"/>
</dbReference>
<evidence type="ECO:0000256" key="5">
    <source>
        <dbReference type="ARBA" id="ARBA00022840"/>
    </source>
</evidence>
<keyword evidence="4 7" id="KW-0418">Kinase</keyword>
<dbReference type="SUPFAM" id="SSF56112">
    <property type="entry name" value="Protein kinase-like (PK-like)"/>
    <property type="match status" value="1"/>
</dbReference>
<evidence type="ECO:0000256" key="3">
    <source>
        <dbReference type="ARBA" id="ARBA00022741"/>
    </source>
</evidence>
<keyword evidence="8" id="KW-1185">Reference proteome</keyword>
<dbReference type="GeneID" id="5850487"/>
<dbReference type="RefSeq" id="YP_001650913.1">
    <property type="nucleotide sequence ID" value="NC_010276.1"/>
</dbReference>